<dbReference type="InterPro" id="IPR052891">
    <property type="entry name" value="DNA-3mA_glycosylase"/>
</dbReference>
<dbReference type="InterPro" id="IPR011257">
    <property type="entry name" value="DNA_glycosylase"/>
</dbReference>
<dbReference type="Proteomes" id="UP001449657">
    <property type="component" value="Chromosome"/>
</dbReference>
<dbReference type="PANTHER" id="PTHR30037:SF4">
    <property type="entry name" value="DNA-3-METHYLADENINE GLYCOSYLASE I"/>
    <property type="match status" value="1"/>
</dbReference>
<dbReference type="RefSeq" id="WP_341843375.1">
    <property type="nucleotide sequence ID" value="NZ_CP149792.1"/>
</dbReference>
<dbReference type="NCBIfam" id="TIGR00624">
    <property type="entry name" value="tag"/>
    <property type="match status" value="1"/>
</dbReference>
<keyword evidence="1" id="KW-0326">Glycosidase</keyword>
<dbReference type="InterPro" id="IPR004597">
    <property type="entry name" value="Tag"/>
</dbReference>
<dbReference type="EC" id="3.2.2.20" evidence="1"/>
<sequence>MATVKEKQRCGWAGTDALYNAYHDEEWGVPSHDDHHLFEMLNLEGAQAGLSWYTVLIKRENYRKAFDNWDAEKIAKYSEKKVESLMQNPGIIRNQLKIRGTIANAKAFLAVQKEFGSFDKYIWQFVGGKTIHNKFASMKDVPAKTPVSDAMSKDLKKRGFKFIGSTICYAYMQACGMVDDHVKGCFKFHP</sequence>
<keyword evidence="1" id="KW-0378">Hydrolase</keyword>
<dbReference type="GO" id="GO:0008725">
    <property type="term" value="F:DNA-3-methyladenine glycosylase activity"/>
    <property type="evidence" value="ECO:0007669"/>
    <property type="project" value="UniProtKB-EC"/>
</dbReference>
<dbReference type="Gene3D" id="1.10.340.30">
    <property type="entry name" value="Hypothetical protein, domain 2"/>
    <property type="match status" value="1"/>
</dbReference>
<gene>
    <name evidence="1" type="ORF">WJU22_11480</name>
</gene>
<dbReference type="PANTHER" id="PTHR30037">
    <property type="entry name" value="DNA-3-METHYLADENINE GLYCOSYLASE 1"/>
    <property type="match status" value="1"/>
</dbReference>
<dbReference type="EMBL" id="CP150096">
    <property type="protein sequence ID" value="WZN48793.1"/>
    <property type="molecule type" value="Genomic_DNA"/>
</dbReference>
<organism evidence="1 2">
    <name type="scientific">Chitinophaga caseinilytica</name>
    <dbReference type="NCBI Taxonomy" id="2267521"/>
    <lineage>
        <taxon>Bacteria</taxon>
        <taxon>Pseudomonadati</taxon>
        <taxon>Bacteroidota</taxon>
        <taxon>Chitinophagia</taxon>
        <taxon>Chitinophagales</taxon>
        <taxon>Chitinophagaceae</taxon>
        <taxon>Chitinophaga</taxon>
    </lineage>
</organism>
<reference evidence="1 2" key="1">
    <citation type="submission" date="2024-03" db="EMBL/GenBank/DDBJ databases">
        <title>Chitinophaga caseinilytica sp. nov., a casein hydrolysing bacterium isolated from forest soil.</title>
        <authorList>
            <person name="Lee D.S."/>
            <person name="Han D.M."/>
            <person name="Baek J.H."/>
            <person name="Choi D.G."/>
            <person name="Jeon J.H."/>
            <person name="Jeon C.O."/>
        </authorList>
    </citation>
    <scope>NUCLEOTIDE SEQUENCE [LARGE SCALE GENOMIC DNA]</scope>
    <source>
        <strain evidence="1 2">KACC 19118</strain>
    </source>
</reference>
<protein>
    <submittedName>
        <fullName evidence="1">DNA-3-methyladenine glycosylase I</fullName>
        <ecNumber evidence="1">3.2.2.20</ecNumber>
    </submittedName>
</protein>
<accession>A0ABZ2Z990</accession>
<evidence type="ECO:0000313" key="2">
    <source>
        <dbReference type="Proteomes" id="UP001449657"/>
    </source>
</evidence>
<dbReference type="InterPro" id="IPR005019">
    <property type="entry name" value="Adenine_glyco"/>
</dbReference>
<dbReference type="Pfam" id="PF03352">
    <property type="entry name" value="Adenine_glyco"/>
    <property type="match status" value="1"/>
</dbReference>
<dbReference type="SUPFAM" id="SSF48150">
    <property type="entry name" value="DNA-glycosylase"/>
    <property type="match status" value="1"/>
</dbReference>
<keyword evidence="2" id="KW-1185">Reference proteome</keyword>
<evidence type="ECO:0000313" key="1">
    <source>
        <dbReference type="EMBL" id="WZN48793.1"/>
    </source>
</evidence>
<proteinExistence type="predicted"/>
<name>A0ABZ2Z990_9BACT</name>